<dbReference type="EMBL" id="CP114883">
    <property type="protein sequence ID" value="WBB05777.1"/>
    <property type="molecule type" value="Genomic_DNA"/>
</dbReference>
<dbReference type="PANTHER" id="PTHR43877:SF2">
    <property type="entry name" value="AMINOALKYLPHOSPHONATE N-ACETYLTRANSFERASE-RELATED"/>
    <property type="match status" value="1"/>
</dbReference>
<dbReference type="EMBL" id="VUNP01000009">
    <property type="protein sequence ID" value="MST53431.1"/>
    <property type="molecule type" value="Genomic_DNA"/>
</dbReference>
<dbReference type="PROSITE" id="PS51186">
    <property type="entry name" value="GNAT"/>
    <property type="match status" value="1"/>
</dbReference>
<dbReference type="GeneID" id="99636021"/>
<reference evidence="5 7" key="2">
    <citation type="submission" date="2022-12" db="EMBL/GenBank/DDBJ databases">
        <title>Streptococcus alactolyticus LGM, complete genome.</title>
        <authorList>
            <person name="Liu Z."/>
            <person name="Mu C."/>
            <person name="Zhu W."/>
        </authorList>
    </citation>
    <scope>NUCLEOTIDE SEQUENCE [LARGE SCALE GENOMIC DNA]</scope>
    <source>
        <strain evidence="5 7">LGM</strain>
    </source>
</reference>
<feature type="domain" description="N-acetyltransferase" evidence="3">
    <location>
        <begin position="1"/>
        <end position="174"/>
    </location>
</feature>
<dbReference type="InterPro" id="IPR000182">
    <property type="entry name" value="GNAT_dom"/>
</dbReference>
<dbReference type="InterPro" id="IPR050832">
    <property type="entry name" value="Bact_Acetyltransf"/>
</dbReference>
<evidence type="ECO:0000256" key="1">
    <source>
        <dbReference type="ARBA" id="ARBA00022679"/>
    </source>
</evidence>
<dbReference type="Proteomes" id="UP001212085">
    <property type="component" value="Chromosome"/>
</dbReference>
<evidence type="ECO:0000259" key="3">
    <source>
        <dbReference type="PROSITE" id="PS51186"/>
    </source>
</evidence>
<dbReference type="OrthoDB" id="9796381at2"/>
<dbReference type="AlphaFoldDB" id="A0A6N7X1E4"/>
<dbReference type="InterPro" id="IPR016181">
    <property type="entry name" value="Acyl_CoA_acyltransferase"/>
</dbReference>
<dbReference type="SUPFAM" id="SSF55729">
    <property type="entry name" value="Acyl-CoA N-acyltransferases (Nat)"/>
    <property type="match status" value="1"/>
</dbReference>
<keyword evidence="1 4" id="KW-0808">Transferase</keyword>
<reference evidence="4 6" key="1">
    <citation type="submission" date="2019-08" db="EMBL/GenBank/DDBJ databases">
        <title>In-depth cultivation of the pig gut microbiome towards novel bacterial diversity and tailored functional studies.</title>
        <authorList>
            <person name="Wylensek D."/>
            <person name="Hitch T.C.A."/>
            <person name="Clavel T."/>
        </authorList>
    </citation>
    <scope>NUCLEOTIDE SEQUENCE [LARGE SCALE GENOMIC DNA]</scope>
    <source>
        <strain evidence="4 6">BL-178-WT-3A</strain>
    </source>
</reference>
<dbReference type="RefSeq" id="WP_154454598.1">
    <property type="nucleotide sequence ID" value="NZ_CP114883.1"/>
</dbReference>
<dbReference type="GO" id="GO:0016747">
    <property type="term" value="F:acyltransferase activity, transferring groups other than amino-acyl groups"/>
    <property type="evidence" value="ECO:0007669"/>
    <property type="project" value="InterPro"/>
</dbReference>
<proteinExistence type="predicted"/>
<keyword evidence="7" id="KW-1185">Reference proteome</keyword>
<dbReference type="PANTHER" id="PTHR43877">
    <property type="entry name" value="AMINOALKYLPHOSPHONATE N-ACETYLTRANSFERASE-RELATED-RELATED"/>
    <property type="match status" value="1"/>
</dbReference>
<evidence type="ECO:0000313" key="6">
    <source>
        <dbReference type="Proteomes" id="UP000471052"/>
    </source>
</evidence>
<protein>
    <submittedName>
        <fullName evidence="4">GNAT family N-acetyltransferase</fullName>
    </submittedName>
</protein>
<keyword evidence="2" id="KW-0012">Acyltransferase</keyword>
<evidence type="ECO:0000256" key="2">
    <source>
        <dbReference type="ARBA" id="ARBA00023315"/>
    </source>
</evidence>
<accession>A0A6N7X1E4</accession>
<dbReference type="Proteomes" id="UP000471052">
    <property type="component" value="Unassembled WGS sequence"/>
</dbReference>
<dbReference type="Pfam" id="PF00583">
    <property type="entry name" value="Acetyltransf_1"/>
    <property type="match status" value="1"/>
</dbReference>
<evidence type="ECO:0000313" key="7">
    <source>
        <dbReference type="Proteomes" id="UP001212085"/>
    </source>
</evidence>
<dbReference type="CDD" id="cd04301">
    <property type="entry name" value="NAT_SF"/>
    <property type="match status" value="1"/>
</dbReference>
<organism evidence="4 6">
    <name type="scientific">Streptococcus alactolyticus</name>
    <dbReference type="NCBI Taxonomy" id="29389"/>
    <lineage>
        <taxon>Bacteria</taxon>
        <taxon>Bacillati</taxon>
        <taxon>Bacillota</taxon>
        <taxon>Bacilli</taxon>
        <taxon>Lactobacillales</taxon>
        <taxon>Streptococcaceae</taxon>
        <taxon>Streptococcus</taxon>
    </lineage>
</organism>
<gene>
    <name evidence="4" type="ORF">FYJ82_03140</name>
    <name evidence="5" type="ORF">O6R09_05615</name>
</gene>
<evidence type="ECO:0000313" key="5">
    <source>
        <dbReference type="EMBL" id="WBB05777.1"/>
    </source>
</evidence>
<evidence type="ECO:0000313" key="4">
    <source>
        <dbReference type="EMBL" id="MST53431.1"/>
    </source>
</evidence>
<dbReference type="Gene3D" id="3.40.630.30">
    <property type="match status" value="1"/>
</dbReference>
<name>A0A6N7X1E4_STRAY</name>
<sequence>MKIRKATENDIDAVEKLYDAIHTAEEENKQDIGWVRGIYPVRATAEAALKREDLFVLEENGTLYGTAIINKLQVDIYNQGNWKHRVSDEQVCVLHTLVISPVSAGKGYGKAFLEFYENYALEQGCIELRLDTNAKNEVAQAMYKKHGYTEIGIVSTDFNGISEVQLVLLEKYLGNSRE</sequence>